<sequence length="63" mass="7278">MTKKMGVNAALNLFKTALSIIFPLITYPYISRILGVENLGKINYTASIVLFFNCCPWNFYLYY</sequence>
<dbReference type="AlphaFoldDB" id="Q9RCK4"/>
<name>Q9RCK4_STRTR</name>
<reference evidence="1" key="1">
    <citation type="journal article" date="1998" name="Plasmid">
        <title>Characterization of a novel insertion sequence, IS1194, in Streptococcus thermophilus.</title>
        <authorList>
            <person name="Bourgoin F."/>
            <person name="Guedon G."/>
            <person name="Gintz B."/>
            <person name="Decaris B."/>
        </authorList>
    </citation>
    <scope>NUCLEOTIDE SEQUENCE</scope>
    <source>
        <strain evidence="1">CNRZ368</strain>
    </source>
</reference>
<protein>
    <submittedName>
        <fullName evidence="1">EpsW protein</fullName>
    </submittedName>
</protein>
<accession>Q9RCK4</accession>
<reference evidence="1" key="2">
    <citation type="journal article" date="1999" name="Gene">
        <title>Are horizontal transfers involved in the evolution of the Streptococcus thermophilus exopolysaccharide synthesis loci?</title>
        <authorList>
            <person name="Bourgoin F."/>
            <person name="Pluvinet A."/>
            <person name="Gintz B."/>
            <person name="Decaris B."/>
            <person name="Guedon G."/>
        </authorList>
    </citation>
    <scope>NUCLEOTIDE SEQUENCE</scope>
    <source>
        <strain evidence="1">CNRZ368</strain>
    </source>
</reference>
<organism evidence="1">
    <name type="scientific">Streptococcus thermophilus</name>
    <dbReference type="NCBI Taxonomy" id="1308"/>
    <lineage>
        <taxon>Bacteria</taxon>
        <taxon>Bacillati</taxon>
        <taxon>Bacillota</taxon>
        <taxon>Bacilli</taxon>
        <taxon>Lactobacillales</taxon>
        <taxon>Streptococcaceae</taxon>
        <taxon>Streptococcus</taxon>
    </lineage>
</organism>
<dbReference type="EMBL" id="Z98171">
    <property type="protein sequence ID" value="CAB52220.1"/>
    <property type="molecule type" value="Genomic_DNA"/>
</dbReference>
<gene>
    <name evidence="1" type="primary">epsW</name>
</gene>
<evidence type="ECO:0000313" key="1">
    <source>
        <dbReference type="EMBL" id="CAB52220.1"/>
    </source>
</evidence>
<reference evidence="1" key="3">
    <citation type="submission" date="1999-08" db="EMBL/GenBank/DDBJ databases">
        <title>High polymorphism of IS1193 elements in Streptococcus thermophilus CNRZ368.</title>
        <authorList>
            <person name="Schmitt C."/>
            <person name="Guedon G."/>
            <person name="Paquier S."/>
            <person name="Pebay M."/>
            <person name="Panis C."/>
            <person name="Decaris B."/>
        </authorList>
    </citation>
    <scope>NUCLEOTIDE SEQUENCE</scope>
    <source>
        <strain evidence="1">CNRZ368</strain>
    </source>
</reference>
<proteinExistence type="predicted"/>